<protein>
    <recommendedName>
        <fullName evidence="7">Zn(2)-C6 fungal-type domain-containing protein</fullName>
    </recommendedName>
</protein>
<dbReference type="CDD" id="cd12148">
    <property type="entry name" value="fungal_TF_MHR"/>
    <property type="match status" value="1"/>
</dbReference>
<reference evidence="8 9" key="1">
    <citation type="submission" date="2017-06" db="EMBL/GenBank/DDBJ databases">
        <title>Comparative genomic analysis of Ambrosia Fusariam Clade fungi.</title>
        <authorList>
            <person name="Stajich J.E."/>
            <person name="Carrillo J."/>
            <person name="Kijimoto T."/>
            <person name="Eskalen A."/>
            <person name="O'Donnell K."/>
            <person name="Kasson M."/>
        </authorList>
    </citation>
    <scope>NUCLEOTIDE SEQUENCE [LARGE SCALE GENOMIC DNA]</scope>
    <source>
        <strain evidence="8 9">UCR1854</strain>
    </source>
</reference>
<feature type="region of interest" description="Disordered" evidence="6">
    <location>
        <begin position="1"/>
        <end position="27"/>
    </location>
</feature>
<dbReference type="InterPro" id="IPR051089">
    <property type="entry name" value="prtT"/>
</dbReference>
<keyword evidence="9" id="KW-1185">Reference proteome</keyword>
<dbReference type="InterPro" id="IPR036864">
    <property type="entry name" value="Zn2-C6_fun-type_DNA-bd_sf"/>
</dbReference>
<dbReference type="CDD" id="cd00067">
    <property type="entry name" value="GAL4"/>
    <property type="match status" value="1"/>
</dbReference>
<dbReference type="GO" id="GO:0000976">
    <property type="term" value="F:transcription cis-regulatory region binding"/>
    <property type="evidence" value="ECO:0007669"/>
    <property type="project" value="TreeGrafter"/>
</dbReference>
<name>A0A430L1C7_9HYPO</name>
<feature type="domain" description="Zn(2)-C6 fungal-type" evidence="7">
    <location>
        <begin position="76"/>
        <end position="108"/>
    </location>
</feature>
<evidence type="ECO:0000256" key="1">
    <source>
        <dbReference type="ARBA" id="ARBA00004123"/>
    </source>
</evidence>
<evidence type="ECO:0000256" key="3">
    <source>
        <dbReference type="ARBA" id="ARBA00023125"/>
    </source>
</evidence>
<dbReference type="PROSITE" id="PS50048">
    <property type="entry name" value="ZN2_CY6_FUNGAL_2"/>
    <property type="match status" value="1"/>
</dbReference>
<evidence type="ECO:0000313" key="9">
    <source>
        <dbReference type="Proteomes" id="UP000287124"/>
    </source>
</evidence>
<comment type="subcellular location">
    <subcellularLocation>
        <location evidence="1">Nucleus</location>
    </subcellularLocation>
</comment>
<keyword evidence="4" id="KW-0804">Transcription</keyword>
<dbReference type="Gene3D" id="4.10.240.10">
    <property type="entry name" value="Zn(2)-C6 fungal-type DNA-binding domain"/>
    <property type="match status" value="1"/>
</dbReference>
<evidence type="ECO:0000256" key="4">
    <source>
        <dbReference type="ARBA" id="ARBA00023163"/>
    </source>
</evidence>
<dbReference type="AlphaFoldDB" id="A0A430L1C7"/>
<organism evidence="8 9">
    <name type="scientific">Fusarium euwallaceae</name>
    <dbReference type="NCBI Taxonomy" id="1147111"/>
    <lineage>
        <taxon>Eukaryota</taxon>
        <taxon>Fungi</taxon>
        <taxon>Dikarya</taxon>
        <taxon>Ascomycota</taxon>
        <taxon>Pezizomycotina</taxon>
        <taxon>Sordariomycetes</taxon>
        <taxon>Hypocreomycetidae</taxon>
        <taxon>Hypocreales</taxon>
        <taxon>Nectriaceae</taxon>
        <taxon>Fusarium</taxon>
        <taxon>Fusarium solani species complex</taxon>
    </lineage>
</organism>
<comment type="caution">
    <text evidence="8">The sequence shown here is derived from an EMBL/GenBank/DDBJ whole genome shotgun (WGS) entry which is preliminary data.</text>
</comment>
<dbReference type="PROSITE" id="PS00463">
    <property type="entry name" value="ZN2_CY6_FUNGAL_1"/>
    <property type="match status" value="1"/>
</dbReference>
<proteinExistence type="predicted"/>
<dbReference type="GO" id="GO:0008270">
    <property type="term" value="F:zinc ion binding"/>
    <property type="evidence" value="ECO:0007669"/>
    <property type="project" value="InterPro"/>
</dbReference>
<keyword evidence="5" id="KW-0539">Nucleus</keyword>
<evidence type="ECO:0000256" key="6">
    <source>
        <dbReference type="SAM" id="MobiDB-lite"/>
    </source>
</evidence>
<evidence type="ECO:0000313" key="8">
    <source>
        <dbReference type="EMBL" id="RTE69524.1"/>
    </source>
</evidence>
<gene>
    <name evidence="8" type="ORF">BHE90_016094</name>
</gene>
<dbReference type="Pfam" id="PF00172">
    <property type="entry name" value="Zn_clus"/>
    <property type="match status" value="1"/>
</dbReference>
<dbReference type="SMART" id="SM00066">
    <property type="entry name" value="GAL4"/>
    <property type="match status" value="1"/>
</dbReference>
<dbReference type="SUPFAM" id="SSF57701">
    <property type="entry name" value="Zn2/Cys6 DNA-binding domain"/>
    <property type="match status" value="1"/>
</dbReference>
<sequence length="646" mass="71630">MAKRSWTEANLGGGSPLAPSSPPALSQAAVLSAPHQHPGHGLALDDGSITVATGHVKGSDLTSMQNVPMISRKVKACVACRKQKVRCCMDENGPPCQRCAEKDLSCVLNKSLQTLINERLPETDALVQDLEMVCNSVQHILKTLNLPDLGPLQSLRYIAHTPVSAEDAGPSCDNSPKLWPEDDRDLPRVPIQSIYHLTKLSALRSPENCDELRVDQPSTNAPPADFISQGQLSLEDAERLFHLYTLRLDDYMYSVGARYKSLTILRQKSSILTAAVLTVAAMHDPQSNSIYLVCNREFQRLMSASLFDRHVDRDHLRALCVASYWLNDAAWMLAGVASRRAATFNISSHFHRLQTENSEDSADFVRIWYLIYICDQHLSTLYGRQCETREDFAIQKWEALVKASTVTVGDQRLINGFSRQLDQWVGHWSTTFPEYQENFGAFPRKGALFHFHFAKLYLFSHVFRGLQASAVPPAFLEAAHGAASAAVSILNMIILDPDVRAALVGLPGYVQSMIGFACMFLGKLTTMHGDEMVERSLVIDLLSRLVTVYRMTPVAKWHLVHLMANGLERMLTMLQQPRPIGQVDPASSLAQAQPGSGVALSSEDMCQLDMSLANPYPYFIMDSRIGVGVTGPLYLGRDDLGYNEEQ</sequence>
<dbReference type="Proteomes" id="UP000287124">
    <property type="component" value="Unassembled WGS sequence"/>
</dbReference>
<keyword evidence="2" id="KW-0805">Transcription regulation</keyword>
<dbReference type="InterPro" id="IPR001138">
    <property type="entry name" value="Zn2Cys6_DnaBD"/>
</dbReference>
<dbReference type="PANTHER" id="PTHR31845">
    <property type="entry name" value="FINGER DOMAIN PROTEIN, PUTATIVE-RELATED"/>
    <property type="match status" value="1"/>
</dbReference>
<dbReference type="GO" id="GO:0000981">
    <property type="term" value="F:DNA-binding transcription factor activity, RNA polymerase II-specific"/>
    <property type="evidence" value="ECO:0007669"/>
    <property type="project" value="InterPro"/>
</dbReference>
<evidence type="ECO:0000256" key="2">
    <source>
        <dbReference type="ARBA" id="ARBA00023015"/>
    </source>
</evidence>
<dbReference type="PANTHER" id="PTHR31845:SF17">
    <property type="entry name" value="ZN(II)2CYS6 TRANSCRIPTION FACTOR (EUROFUNG)"/>
    <property type="match status" value="1"/>
</dbReference>
<dbReference type="GO" id="GO:0005634">
    <property type="term" value="C:nucleus"/>
    <property type="evidence" value="ECO:0007669"/>
    <property type="project" value="UniProtKB-SubCell"/>
</dbReference>
<accession>A0A430L1C7</accession>
<evidence type="ECO:0000259" key="7">
    <source>
        <dbReference type="PROSITE" id="PS50048"/>
    </source>
</evidence>
<evidence type="ECO:0000256" key="5">
    <source>
        <dbReference type="ARBA" id="ARBA00023242"/>
    </source>
</evidence>
<dbReference type="EMBL" id="MIKF01000563">
    <property type="protein sequence ID" value="RTE69524.1"/>
    <property type="molecule type" value="Genomic_DNA"/>
</dbReference>
<keyword evidence="3" id="KW-0238">DNA-binding</keyword>